<evidence type="ECO:0000256" key="1">
    <source>
        <dbReference type="SAM" id="MobiDB-lite"/>
    </source>
</evidence>
<evidence type="ECO:0000313" key="2">
    <source>
        <dbReference type="EMBL" id="KAK7490487.1"/>
    </source>
</evidence>
<protein>
    <submittedName>
        <fullName evidence="2">Uncharacterized protein</fullName>
    </submittedName>
</protein>
<feature type="non-terminal residue" evidence="2">
    <location>
        <position position="274"/>
    </location>
</feature>
<reference evidence="2 3" key="1">
    <citation type="journal article" date="2023" name="Sci. Data">
        <title>Genome assembly of the Korean intertidal mud-creeper Batillaria attramentaria.</title>
        <authorList>
            <person name="Patra A.K."/>
            <person name="Ho P.T."/>
            <person name="Jun S."/>
            <person name="Lee S.J."/>
            <person name="Kim Y."/>
            <person name="Won Y.J."/>
        </authorList>
    </citation>
    <scope>NUCLEOTIDE SEQUENCE [LARGE SCALE GENOMIC DNA]</scope>
    <source>
        <strain evidence="2">Wonlab-2016</strain>
    </source>
</reference>
<feature type="region of interest" description="Disordered" evidence="1">
    <location>
        <begin position="164"/>
        <end position="192"/>
    </location>
</feature>
<evidence type="ECO:0000313" key="3">
    <source>
        <dbReference type="Proteomes" id="UP001519460"/>
    </source>
</evidence>
<accession>A0ABD0KTE7</accession>
<organism evidence="2 3">
    <name type="scientific">Batillaria attramentaria</name>
    <dbReference type="NCBI Taxonomy" id="370345"/>
    <lineage>
        <taxon>Eukaryota</taxon>
        <taxon>Metazoa</taxon>
        <taxon>Spiralia</taxon>
        <taxon>Lophotrochozoa</taxon>
        <taxon>Mollusca</taxon>
        <taxon>Gastropoda</taxon>
        <taxon>Caenogastropoda</taxon>
        <taxon>Sorbeoconcha</taxon>
        <taxon>Cerithioidea</taxon>
        <taxon>Batillariidae</taxon>
        <taxon>Batillaria</taxon>
    </lineage>
</organism>
<dbReference type="AlphaFoldDB" id="A0ABD0KTE7"/>
<gene>
    <name evidence="2" type="ORF">BaRGS_00018273</name>
</gene>
<proteinExistence type="predicted"/>
<keyword evidence="3" id="KW-1185">Reference proteome</keyword>
<name>A0ABD0KTE7_9CAEN</name>
<feature type="non-terminal residue" evidence="2">
    <location>
        <position position="1"/>
    </location>
</feature>
<sequence>CSRRHVASSCPISVRLASNDRLPVGRVAPLTRGPKLFEYIRPLLETQPRSRLPTHMYHQCGDDPTGTDNDVLREDVNNASHCVPYLSPPGHVWLIVGISVTLAVPLHLGLFMPAGSVFLSHEHFPSLAIWNMAVKFQARYPLISPADFSQQPFDTGVTMAHHKAASFTQTSDPESDSLGDRRRSLEANHVSESSRRLTPGRWVFDDLTLISIMTEDFFHKCGPNNTARNAQGNISSTTLRFQRITHWLRKPPVAMSTWYRLLSSDTNITRSCVT</sequence>
<dbReference type="Proteomes" id="UP001519460">
    <property type="component" value="Unassembled WGS sequence"/>
</dbReference>
<comment type="caution">
    <text evidence="2">The sequence shown here is derived from an EMBL/GenBank/DDBJ whole genome shotgun (WGS) entry which is preliminary data.</text>
</comment>
<dbReference type="EMBL" id="JACVVK020000126">
    <property type="protein sequence ID" value="KAK7490487.1"/>
    <property type="molecule type" value="Genomic_DNA"/>
</dbReference>